<evidence type="ECO:0000313" key="1">
    <source>
        <dbReference type="EMBL" id="CBI07934.1"/>
    </source>
</evidence>
<dbReference type="AlphaFoldDB" id="E6QL14"/>
<organism evidence="1">
    <name type="scientific">mine drainage metagenome</name>
    <dbReference type="NCBI Taxonomy" id="410659"/>
    <lineage>
        <taxon>unclassified sequences</taxon>
        <taxon>metagenomes</taxon>
        <taxon>ecological metagenomes</taxon>
    </lineage>
</organism>
<gene>
    <name evidence="1" type="ORF">CARN6_1346</name>
</gene>
<reference evidence="1" key="1">
    <citation type="submission" date="2009-10" db="EMBL/GenBank/DDBJ databases">
        <title>Diversity of trophic interactions inside an arsenic-rich microbial ecosystem.</title>
        <authorList>
            <person name="Bertin P.N."/>
            <person name="Heinrich-Salmeron A."/>
            <person name="Pelletier E."/>
            <person name="Goulhen-Chollet F."/>
            <person name="Arsene-Ploetze F."/>
            <person name="Gallien S."/>
            <person name="Calteau A."/>
            <person name="Vallenet D."/>
            <person name="Casiot C."/>
            <person name="Chane-Woon-Ming B."/>
            <person name="Giloteaux L."/>
            <person name="Barakat M."/>
            <person name="Bonnefoy V."/>
            <person name="Bruneel O."/>
            <person name="Chandler M."/>
            <person name="Cleiss J."/>
            <person name="Duran R."/>
            <person name="Elbaz-Poulichet F."/>
            <person name="Fonknechten N."/>
            <person name="Lauga B."/>
            <person name="Mornico D."/>
            <person name="Ortet P."/>
            <person name="Schaeffer C."/>
            <person name="Siguier P."/>
            <person name="Alexander Thil Smith A."/>
            <person name="Van Dorsselaer A."/>
            <person name="Weissenbach J."/>
            <person name="Medigue C."/>
            <person name="Le Paslier D."/>
        </authorList>
    </citation>
    <scope>NUCLEOTIDE SEQUENCE</scope>
</reference>
<sequence length="95" mass="10297">MRGAVGNALPVVTTEGKGVDGVSVVIAKRLFGEWKAGYAGVCSARPCRKGRKERGQNGASRVVVGMGRQDYGWLPAVLRQAEWTRRIQLLVDAEK</sequence>
<proteinExistence type="predicted"/>
<accession>E6QL14</accession>
<dbReference type="EMBL" id="CABQ01000163">
    <property type="protein sequence ID" value="CBI07934.1"/>
    <property type="molecule type" value="Genomic_DNA"/>
</dbReference>
<protein>
    <submittedName>
        <fullName evidence="1">Uncharacterized protein</fullName>
    </submittedName>
</protein>
<name>E6QL14_9ZZZZ</name>
<comment type="caution">
    <text evidence="1">The sequence shown here is derived from an EMBL/GenBank/DDBJ whole genome shotgun (WGS) entry which is preliminary data.</text>
</comment>